<gene>
    <name evidence="1" type="ORF">ILUMI_10588</name>
</gene>
<proteinExistence type="predicted"/>
<dbReference type="Proteomes" id="UP000801492">
    <property type="component" value="Unassembled WGS sequence"/>
</dbReference>
<reference evidence="1" key="1">
    <citation type="submission" date="2019-08" db="EMBL/GenBank/DDBJ databases">
        <title>The genome of the North American firefly Photinus pyralis.</title>
        <authorList>
            <consortium name="Photinus pyralis genome working group"/>
            <person name="Fallon T.R."/>
            <person name="Sander Lower S.E."/>
            <person name="Weng J.-K."/>
        </authorList>
    </citation>
    <scope>NUCLEOTIDE SEQUENCE</scope>
    <source>
        <strain evidence="1">TRF0915ILg1</strain>
        <tissue evidence="1">Whole body</tissue>
    </source>
</reference>
<dbReference type="GO" id="GO:0003676">
    <property type="term" value="F:nucleic acid binding"/>
    <property type="evidence" value="ECO:0007669"/>
    <property type="project" value="InterPro"/>
</dbReference>
<sequence>MTHAFSSDLTPSGFSLFPYLKKLHAGKKYESDEDVITDTNAYFDQLDERAYRDGIKALKHRKILGYSTSGVAQDDSRESQFACSSNAVKHNKFMVSGHSYMECDVDDALIEKQKKKLPVQIKHPHDWYRLVKTVGRARKFIVKEVACEMFYKFCPALSENTAT</sequence>
<dbReference type="OrthoDB" id="10065579at2759"/>
<comment type="caution">
    <text evidence="1">The sequence shown here is derived from an EMBL/GenBank/DDBJ whole genome shotgun (WGS) entry which is preliminary data.</text>
</comment>
<accession>A0A8K0GBC0</accession>
<keyword evidence="2" id="KW-1185">Reference proteome</keyword>
<name>A0A8K0GBC0_IGNLU</name>
<dbReference type="EMBL" id="VTPC01005797">
    <property type="protein sequence ID" value="KAF2895587.1"/>
    <property type="molecule type" value="Genomic_DNA"/>
</dbReference>
<evidence type="ECO:0000313" key="1">
    <source>
        <dbReference type="EMBL" id="KAF2895587.1"/>
    </source>
</evidence>
<protein>
    <submittedName>
        <fullName evidence="1">Uncharacterized protein</fullName>
    </submittedName>
</protein>
<organism evidence="1 2">
    <name type="scientific">Ignelater luminosus</name>
    <name type="common">Cucubano</name>
    <name type="synonym">Pyrophorus luminosus</name>
    <dbReference type="NCBI Taxonomy" id="2038154"/>
    <lineage>
        <taxon>Eukaryota</taxon>
        <taxon>Metazoa</taxon>
        <taxon>Ecdysozoa</taxon>
        <taxon>Arthropoda</taxon>
        <taxon>Hexapoda</taxon>
        <taxon>Insecta</taxon>
        <taxon>Pterygota</taxon>
        <taxon>Neoptera</taxon>
        <taxon>Endopterygota</taxon>
        <taxon>Coleoptera</taxon>
        <taxon>Polyphaga</taxon>
        <taxon>Elateriformia</taxon>
        <taxon>Elateroidea</taxon>
        <taxon>Elateridae</taxon>
        <taxon>Agrypninae</taxon>
        <taxon>Pyrophorini</taxon>
        <taxon>Ignelater</taxon>
    </lineage>
</organism>
<evidence type="ECO:0000313" key="2">
    <source>
        <dbReference type="Proteomes" id="UP000801492"/>
    </source>
</evidence>
<dbReference type="InterPro" id="IPR036397">
    <property type="entry name" value="RNaseH_sf"/>
</dbReference>
<dbReference type="Gene3D" id="3.30.420.10">
    <property type="entry name" value="Ribonuclease H-like superfamily/Ribonuclease H"/>
    <property type="match status" value="1"/>
</dbReference>
<dbReference type="AlphaFoldDB" id="A0A8K0GBC0"/>